<feature type="transmembrane region" description="Helical" evidence="8">
    <location>
        <begin position="311"/>
        <end position="330"/>
    </location>
</feature>
<name>A0A101XRJ9_9BACL</name>
<dbReference type="GO" id="GO:0009847">
    <property type="term" value="P:spore germination"/>
    <property type="evidence" value="ECO:0007669"/>
    <property type="project" value="InterPro"/>
</dbReference>
<evidence type="ECO:0000313" key="9">
    <source>
        <dbReference type="EMBL" id="KUO96238.1"/>
    </source>
</evidence>
<accession>A0A101XRJ9</accession>
<dbReference type="PANTHER" id="PTHR34975">
    <property type="entry name" value="SPORE GERMINATION PROTEIN A2"/>
    <property type="match status" value="1"/>
</dbReference>
<dbReference type="InterPro" id="IPR004761">
    <property type="entry name" value="Spore_GerAB"/>
</dbReference>
<evidence type="ECO:0000256" key="7">
    <source>
        <dbReference type="ARBA" id="ARBA00023136"/>
    </source>
</evidence>
<sequence>MFREAIAHRQCHVEVEPGIKTEIVGHSLRAKVILGKIDGDMRMGSKNSESITILQASMLVIISLALPIHVELVPYLLKTVGRDAWMVELVCIPLAIGIWFAIWYVARLCPARSPIERIPPWTLPLLVALADSYVVISLAQSLDSWESFIGVVFLPGVPPALVVISLVASCVWIARHGLKTIAVTVGFLLPFIVIFGVMNTVGTIPVKQYGLLFPLLEHGLSPFVRGVMLPLPIMGEFLMILFFYHFIQGKNALSLAPWMWTLGVLAMIAVGLVMGILAEYGPYEASHLRFPAFGGWRLLTFGEYIERLDYFALYQWTVGLAGRIMILLFITGQVIKNKKIYVPHMIGIAAIASILVLLPVDVHTKEWLRSQYYSIEGGMEVITFLLLGIGSWFQRSRPSGGIRLE</sequence>
<dbReference type="EMBL" id="LPVJ01000020">
    <property type="protein sequence ID" value="KUO96238.1"/>
    <property type="molecule type" value="Genomic_DNA"/>
</dbReference>
<evidence type="ECO:0000256" key="1">
    <source>
        <dbReference type="ARBA" id="ARBA00004141"/>
    </source>
</evidence>
<evidence type="ECO:0000256" key="2">
    <source>
        <dbReference type="ARBA" id="ARBA00007998"/>
    </source>
</evidence>
<keyword evidence="3" id="KW-0813">Transport</keyword>
<feature type="transmembrane region" description="Helical" evidence="8">
    <location>
        <begin position="85"/>
        <end position="106"/>
    </location>
</feature>
<feature type="transmembrane region" description="Helical" evidence="8">
    <location>
        <begin position="181"/>
        <end position="206"/>
    </location>
</feature>
<dbReference type="RefSeq" id="WP_067714658.1">
    <property type="nucleotide sequence ID" value="NZ_LPVJ01000020.1"/>
</dbReference>
<dbReference type="AlphaFoldDB" id="A0A101XRJ9"/>
<feature type="transmembrane region" description="Helical" evidence="8">
    <location>
        <begin position="148"/>
        <end position="174"/>
    </location>
</feature>
<gene>
    <name evidence="9" type="ORF">ATW55_09765</name>
</gene>
<reference evidence="9 10" key="1">
    <citation type="submission" date="2015-12" db="EMBL/GenBank/DDBJ databases">
        <title>Draft genome sequence of Acidibacillus ferrooxidans ITV001, isolated from a chalcopyrite acid mine drainage site in Brazil.</title>
        <authorList>
            <person name="Dall'Agnol H."/>
            <person name="Nancucheo I."/>
            <person name="Johnson B."/>
            <person name="Oliveira R."/>
            <person name="Leite L."/>
            <person name="Pylro V."/>
            <person name="Nunes G.L."/>
            <person name="Tzotzos G."/>
            <person name="Fernandes G.R."/>
            <person name="Dutra J."/>
            <person name="Orellana S.C."/>
            <person name="Oliveira G."/>
        </authorList>
    </citation>
    <scope>NUCLEOTIDE SEQUENCE [LARGE SCALE GENOMIC DNA]</scope>
    <source>
        <strain evidence="10">ITV01</strain>
    </source>
</reference>
<keyword evidence="7 8" id="KW-0472">Membrane</keyword>
<dbReference type="OrthoDB" id="2381188at2"/>
<dbReference type="GO" id="GO:0016020">
    <property type="term" value="C:membrane"/>
    <property type="evidence" value="ECO:0007669"/>
    <property type="project" value="UniProtKB-SubCell"/>
</dbReference>
<feature type="transmembrane region" description="Helical" evidence="8">
    <location>
        <begin position="226"/>
        <end position="246"/>
    </location>
</feature>
<evidence type="ECO:0000256" key="8">
    <source>
        <dbReference type="SAM" id="Phobius"/>
    </source>
</evidence>
<feature type="transmembrane region" description="Helical" evidence="8">
    <location>
        <begin position="342"/>
        <end position="360"/>
    </location>
</feature>
<evidence type="ECO:0000313" key="10">
    <source>
        <dbReference type="Proteomes" id="UP000053557"/>
    </source>
</evidence>
<comment type="caution">
    <text evidence="9">The sequence shown here is derived from an EMBL/GenBank/DDBJ whole genome shotgun (WGS) entry which is preliminary data.</text>
</comment>
<keyword evidence="10" id="KW-1185">Reference proteome</keyword>
<protein>
    <submittedName>
        <fullName evidence="9">Uncharacterized protein</fullName>
    </submittedName>
</protein>
<dbReference type="Pfam" id="PF03845">
    <property type="entry name" value="Spore_permease"/>
    <property type="match status" value="1"/>
</dbReference>
<keyword evidence="5 8" id="KW-0812">Transmembrane</keyword>
<dbReference type="Proteomes" id="UP000053557">
    <property type="component" value="Unassembled WGS sequence"/>
</dbReference>
<organism evidence="9 10">
    <name type="scientific">Ferroacidibacillus organovorans</name>
    <dbReference type="NCBI Taxonomy" id="1765683"/>
    <lineage>
        <taxon>Bacteria</taxon>
        <taxon>Bacillati</taxon>
        <taxon>Bacillota</taxon>
        <taxon>Bacilli</taxon>
        <taxon>Bacillales</taxon>
        <taxon>Alicyclobacillaceae</taxon>
        <taxon>Ferroacidibacillus</taxon>
    </lineage>
</organism>
<evidence type="ECO:0000256" key="4">
    <source>
        <dbReference type="ARBA" id="ARBA00022544"/>
    </source>
</evidence>
<feature type="transmembrane region" description="Helical" evidence="8">
    <location>
        <begin position="372"/>
        <end position="393"/>
    </location>
</feature>
<comment type="similarity">
    <text evidence="2">Belongs to the amino acid-polyamine-organocation (APC) superfamily. Spore germination protein (SGP) (TC 2.A.3.9) family.</text>
</comment>
<feature type="transmembrane region" description="Helical" evidence="8">
    <location>
        <begin position="118"/>
        <end position="136"/>
    </location>
</feature>
<feature type="transmembrane region" description="Helical" evidence="8">
    <location>
        <begin position="258"/>
        <end position="278"/>
    </location>
</feature>
<keyword evidence="4" id="KW-0309">Germination</keyword>
<comment type="subcellular location">
    <subcellularLocation>
        <location evidence="1">Membrane</location>
        <topology evidence="1">Multi-pass membrane protein</topology>
    </subcellularLocation>
</comment>
<evidence type="ECO:0000256" key="5">
    <source>
        <dbReference type="ARBA" id="ARBA00022692"/>
    </source>
</evidence>
<keyword evidence="6 8" id="KW-1133">Transmembrane helix</keyword>
<proteinExistence type="inferred from homology"/>
<evidence type="ECO:0000256" key="3">
    <source>
        <dbReference type="ARBA" id="ARBA00022448"/>
    </source>
</evidence>
<feature type="transmembrane region" description="Helical" evidence="8">
    <location>
        <begin position="51"/>
        <end position="70"/>
    </location>
</feature>
<dbReference type="PANTHER" id="PTHR34975:SF2">
    <property type="entry name" value="SPORE GERMINATION PROTEIN A2"/>
    <property type="match status" value="1"/>
</dbReference>
<evidence type="ECO:0000256" key="6">
    <source>
        <dbReference type="ARBA" id="ARBA00022989"/>
    </source>
</evidence>